<dbReference type="SUPFAM" id="SSF47113">
    <property type="entry name" value="Histone-fold"/>
    <property type="match status" value="1"/>
</dbReference>
<gene>
    <name evidence="5" type="ORF">BB559_004018</name>
</gene>
<dbReference type="OrthoDB" id="653904at2759"/>
<evidence type="ECO:0000313" key="5">
    <source>
        <dbReference type="EMBL" id="PVU91699.1"/>
    </source>
</evidence>
<evidence type="ECO:0000256" key="3">
    <source>
        <dbReference type="SAM" id="MobiDB-lite"/>
    </source>
</evidence>
<dbReference type="GO" id="GO:0016251">
    <property type="term" value="F:RNA polymerase II general transcription initiation factor activity"/>
    <property type="evidence" value="ECO:0007669"/>
    <property type="project" value="TreeGrafter"/>
</dbReference>
<protein>
    <recommendedName>
        <fullName evidence="4">Transcription factor CBF/NF-Y/archaeal histone domain-containing protein</fullName>
    </recommendedName>
</protein>
<dbReference type="EMBL" id="MBFT01000400">
    <property type="protein sequence ID" value="PVU91699.1"/>
    <property type="molecule type" value="Genomic_DNA"/>
</dbReference>
<comment type="subcellular location">
    <subcellularLocation>
        <location evidence="1">Nucleus</location>
    </subcellularLocation>
</comment>
<dbReference type="GO" id="GO:0017054">
    <property type="term" value="C:negative cofactor 2 complex"/>
    <property type="evidence" value="ECO:0007669"/>
    <property type="project" value="TreeGrafter"/>
</dbReference>
<feature type="domain" description="Transcription factor CBF/NF-Y/archaeal histone" evidence="4">
    <location>
        <begin position="8"/>
        <end position="71"/>
    </location>
</feature>
<dbReference type="InterPro" id="IPR003958">
    <property type="entry name" value="CBFA_NFYB_domain"/>
</dbReference>
<feature type="region of interest" description="Disordered" evidence="3">
    <location>
        <begin position="303"/>
        <end position="377"/>
    </location>
</feature>
<feature type="compositionally biased region" description="Basic and acidic residues" evidence="3">
    <location>
        <begin position="315"/>
        <end position="333"/>
    </location>
</feature>
<dbReference type="STRING" id="61424.A0A2T9YHB7"/>
<dbReference type="Proteomes" id="UP000245699">
    <property type="component" value="Unassembled WGS sequence"/>
</dbReference>
<feature type="compositionally biased region" description="Polar residues" evidence="3">
    <location>
        <begin position="349"/>
        <end position="377"/>
    </location>
</feature>
<dbReference type="PANTHER" id="PTHR10252">
    <property type="entry name" value="HISTONE-LIKE TRANSCRIPTION FACTOR CCAAT-RELATED"/>
    <property type="match status" value="1"/>
</dbReference>
<name>A0A2T9YHB7_9FUNG</name>
<sequence>MKKKYKTKFPVARIKRIMQMDEDVGKMAQATPILISKALELFMQAIVDDVTKQARNTNTKRLMPVHLKRCITSIECYDFLKDIVEKVSDDLPQPSASTPPPPAPKSLSKPATRSISTKNKNNTSALEDSVPIKKEKLEPELKKTTKHEITFDQSPKKSKTKDVDTYYPKHESPEKIHSFGGDIQIANKLQPIQNQDQNMQNQNIKLPHLAQLPQLSQLTHLNQLPQIQKLPKNSDLPQILNTGGYNYNSNQYYNNNSPETSPNSYHHYNQNYMKNNVHNQGYVRDNTLPSIINNNLPNYPNQILNDDIDPPEYGVNRKPEYNRHHYNDPRSSREYMQPNQMPEDPYQPYNYQSNQNMQYSGDPGASNNGNIYSDRSF</sequence>
<accession>A0A2T9YHB7</accession>
<evidence type="ECO:0000259" key="4">
    <source>
        <dbReference type="Pfam" id="PF00808"/>
    </source>
</evidence>
<dbReference type="PANTHER" id="PTHR10252:SF5">
    <property type="entry name" value="DR1-ASSOCIATED COREPRESSOR"/>
    <property type="match status" value="1"/>
</dbReference>
<feature type="compositionally biased region" description="Polar residues" evidence="3">
    <location>
        <begin position="113"/>
        <end position="126"/>
    </location>
</feature>
<dbReference type="Gene3D" id="1.10.20.10">
    <property type="entry name" value="Histone, subunit A"/>
    <property type="match status" value="1"/>
</dbReference>
<feature type="region of interest" description="Disordered" evidence="3">
    <location>
        <begin position="90"/>
        <end position="177"/>
    </location>
</feature>
<keyword evidence="2" id="KW-0539">Nucleus</keyword>
<organism evidence="5 6">
    <name type="scientific">Furculomyces boomerangus</name>
    <dbReference type="NCBI Taxonomy" id="61424"/>
    <lineage>
        <taxon>Eukaryota</taxon>
        <taxon>Fungi</taxon>
        <taxon>Fungi incertae sedis</taxon>
        <taxon>Zoopagomycota</taxon>
        <taxon>Kickxellomycotina</taxon>
        <taxon>Harpellomycetes</taxon>
        <taxon>Harpellales</taxon>
        <taxon>Harpellaceae</taxon>
        <taxon>Furculomyces</taxon>
    </lineage>
</organism>
<dbReference type="CDD" id="cd22906">
    <property type="entry name" value="HFD_DRAP1"/>
    <property type="match status" value="1"/>
</dbReference>
<comment type="caution">
    <text evidence="5">The sequence shown here is derived from an EMBL/GenBank/DDBJ whole genome shotgun (WGS) entry which is preliminary data.</text>
</comment>
<dbReference type="InterPro" id="IPR050568">
    <property type="entry name" value="Transcr_DNA_Rep_Reg"/>
</dbReference>
<dbReference type="Pfam" id="PF00808">
    <property type="entry name" value="CBFD_NFYB_HMF"/>
    <property type="match status" value="1"/>
</dbReference>
<feature type="compositionally biased region" description="Basic and acidic residues" evidence="3">
    <location>
        <begin position="130"/>
        <end position="150"/>
    </location>
</feature>
<proteinExistence type="predicted"/>
<evidence type="ECO:0000256" key="1">
    <source>
        <dbReference type="ARBA" id="ARBA00004123"/>
    </source>
</evidence>
<feature type="compositionally biased region" description="Basic and acidic residues" evidence="3">
    <location>
        <begin position="160"/>
        <end position="177"/>
    </location>
</feature>
<evidence type="ECO:0000256" key="2">
    <source>
        <dbReference type="ARBA" id="ARBA00023242"/>
    </source>
</evidence>
<keyword evidence="6" id="KW-1185">Reference proteome</keyword>
<dbReference type="GO" id="GO:0046982">
    <property type="term" value="F:protein heterodimerization activity"/>
    <property type="evidence" value="ECO:0007669"/>
    <property type="project" value="InterPro"/>
</dbReference>
<dbReference type="AlphaFoldDB" id="A0A2T9YHB7"/>
<dbReference type="GO" id="GO:0001046">
    <property type="term" value="F:core promoter sequence-specific DNA binding"/>
    <property type="evidence" value="ECO:0007669"/>
    <property type="project" value="TreeGrafter"/>
</dbReference>
<dbReference type="InterPro" id="IPR009072">
    <property type="entry name" value="Histone-fold"/>
</dbReference>
<reference evidence="5 6" key="1">
    <citation type="journal article" date="2018" name="MBio">
        <title>Comparative Genomics Reveals the Core Gene Toolbox for the Fungus-Insect Symbiosis.</title>
        <authorList>
            <person name="Wang Y."/>
            <person name="Stata M."/>
            <person name="Wang W."/>
            <person name="Stajich J.E."/>
            <person name="White M.M."/>
            <person name="Moncalvo J.M."/>
        </authorList>
    </citation>
    <scope>NUCLEOTIDE SEQUENCE [LARGE SCALE GENOMIC DNA]</scope>
    <source>
        <strain evidence="5 6">AUS-77-4</strain>
    </source>
</reference>
<evidence type="ECO:0000313" key="6">
    <source>
        <dbReference type="Proteomes" id="UP000245699"/>
    </source>
</evidence>